<dbReference type="AlphaFoldDB" id="B8CZG1"/>
<organism evidence="1 2">
    <name type="scientific">Halothermothrix orenii (strain H 168 / OCM 544 / DSM 9562)</name>
    <dbReference type="NCBI Taxonomy" id="373903"/>
    <lineage>
        <taxon>Bacteria</taxon>
        <taxon>Bacillati</taxon>
        <taxon>Bacillota</taxon>
        <taxon>Clostridia</taxon>
        <taxon>Halanaerobiales</taxon>
        <taxon>Halothermotrichaceae</taxon>
        <taxon>Halothermothrix</taxon>
    </lineage>
</organism>
<dbReference type="InterPro" id="IPR027271">
    <property type="entry name" value="Acetolactate_synth/TF_NikR_C"/>
</dbReference>
<keyword evidence="2" id="KW-1185">Reference proteome</keyword>
<dbReference type="InterPro" id="IPR023860">
    <property type="entry name" value="FeFe-hyd_TM1266"/>
</dbReference>
<evidence type="ECO:0000313" key="2">
    <source>
        <dbReference type="Proteomes" id="UP000000719"/>
    </source>
</evidence>
<evidence type="ECO:0000313" key="1">
    <source>
        <dbReference type="EMBL" id="ACL70680.1"/>
    </source>
</evidence>
<sequence>MRFIIIEFKEGLKINKRIGVVGIVIDDRQKVAGKVNSILSQHGDIILGRMGIPSREYNISVISLIVEGTPDELGSLTGKLGNLNGVTLKSALTSKEV</sequence>
<dbReference type="SUPFAM" id="SSF55021">
    <property type="entry name" value="ACT-like"/>
    <property type="match status" value="1"/>
</dbReference>
<reference evidence="1 2" key="1">
    <citation type="journal article" date="2009" name="PLoS ONE">
        <title>Genome analysis of the anaerobic thermohalophilic bacterium Halothermothrix orenii.</title>
        <authorList>
            <person name="Mavromatis K."/>
            <person name="Ivanova N."/>
            <person name="Anderson I."/>
            <person name="Lykidis A."/>
            <person name="Hooper S.D."/>
            <person name="Sun H."/>
            <person name="Kunin V."/>
            <person name="Lapidus A."/>
            <person name="Hugenholtz P."/>
            <person name="Patel B."/>
            <person name="Kyrpides N.C."/>
        </authorList>
    </citation>
    <scope>NUCLEOTIDE SEQUENCE [LARGE SCALE GENOMIC DNA]</scope>
    <source>
        <strain evidence="2">H 168 / OCM 544 / DSM 9562</strain>
    </source>
</reference>
<name>B8CZG1_HALOH</name>
<dbReference type="EMBL" id="CP001098">
    <property type="protein sequence ID" value="ACL70680.1"/>
    <property type="molecule type" value="Genomic_DNA"/>
</dbReference>
<accession>B8CZG1</accession>
<dbReference type="HOGENOM" id="CLU_170247_0_1_9"/>
<dbReference type="NCBIfam" id="TIGR03959">
    <property type="entry name" value="hyd_TM1266"/>
    <property type="match status" value="1"/>
</dbReference>
<dbReference type="STRING" id="373903.Hore_19330"/>
<gene>
    <name evidence="1" type="ordered locus">Hore_19330</name>
</gene>
<evidence type="ECO:0008006" key="3">
    <source>
        <dbReference type="Google" id="ProtNLM"/>
    </source>
</evidence>
<protein>
    <recommendedName>
        <fullName evidence="3">CopG family transcriptional regulator</fullName>
    </recommendedName>
</protein>
<dbReference type="InterPro" id="IPR045865">
    <property type="entry name" value="ACT-like_dom_sf"/>
</dbReference>
<dbReference type="Gene3D" id="3.30.70.1150">
    <property type="entry name" value="ACT-like. Chain A, domain 2"/>
    <property type="match status" value="1"/>
</dbReference>
<dbReference type="eggNOG" id="COG0864">
    <property type="taxonomic scope" value="Bacteria"/>
</dbReference>
<dbReference type="Pfam" id="PF21699">
    <property type="entry name" value="TM1266-like"/>
    <property type="match status" value="1"/>
</dbReference>
<proteinExistence type="predicted"/>
<dbReference type="Proteomes" id="UP000000719">
    <property type="component" value="Chromosome"/>
</dbReference>
<dbReference type="KEGG" id="hor:Hore_19330"/>